<sequence length="417" mass="43912">MRMIACAPPALAELRLLSGALADATREQLARVVSLIDELPDRSGADRLLDRARPRLRELNLPRPLGLTRLLFMPLDPWIVRPAEWQPGGPAVPRSALQPLSAAVQAGLGLEAARIEAGCTGATAEDLDKVFSLGRDLWPAAAQALPESTPTGWEAAGLPGREYPALRDRCAAAWRHAVASWPALQAAPYGPPEHLARQALEGAAAEGGAALDTVLRILVARASRPASLATLAVRLSPPGSAQAARAAQGAVDEYLSRREVERPSSADRRGQARRAAEDALAVCVLAEDFEASGLLGVPARRERLQAIRRAADETCRDSFAALLSGELLGQLSAMRGAAVAETRAAVPALEGTARLLRRIESGGRRLGGAEAYDAALQSAAAEVARNGEGAGLSPVERLRLVEMLAGPEVALRLVGWP</sequence>
<name>A0ABT1WZX2_9PROT</name>
<reference evidence="1 2" key="1">
    <citation type="submission" date="2022-06" db="EMBL/GenBank/DDBJ databases">
        <title>Roseomonas CN29.</title>
        <authorList>
            <person name="Cheng Y."/>
            <person name="He X."/>
        </authorList>
    </citation>
    <scope>NUCLEOTIDE SEQUENCE [LARGE SCALE GENOMIC DNA]</scope>
    <source>
        <strain evidence="1 2">CN29</strain>
    </source>
</reference>
<dbReference type="EMBL" id="JANJOU010000002">
    <property type="protein sequence ID" value="MCR0981402.1"/>
    <property type="molecule type" value="Genomic_DNA"/>
</dbReference>
<dbReference type="Proteomes" id="UP001524642">
    <property type="component" value="Unassembled WGS sequence"/>
</dbReference>
<organism evidence="1 2">
    <name type="scientific">Roseomonas populi</name>
    <dbReference type="NCBI Taxonomy" id="3121582"/>
    <lineage>
        <taxon>Bacteria</taxon>
        <taxon>Pseudomonadati</taxon>
        <taxon>Pseudomonadota</taxon>
        <taxon>Alphaproteobacteria</taxon>
        <taxon>Acetobacterales</taxon>
        <taxon>Roseomonadaceae</taxon>
        <taxon>Roseomonas</taxon>
    </lineage>
</organism>
<protein>
    <submittedName>
        <fullName evidence="1">Uncharacterized protein</fullName>
    </submittedName>
</protein>
<gene>
    <name evidence="1" type="ORF">NRP21_04990</name>
</gene>
<keyword evidence="2" id="KW-1185">Reference proteome</keyword>
<evidence type="ECO:0000313" key="2">
    <source>
        <dbReference type="Proteomes" id="UP001524642"/>
    </source>
</evidence>
<comment type="caution">
    <text evidence="1">The sequence shown here is derived from an EMBL/GenBank/DDBJ whole genome shotgun (WGS) entry which is preliminary data.</text>
</comment>
<evidence type="ECO:0000313" key="1">
    <source>
        <dbReference type="EMBL" id="MCR0981402.1"/>
    </source>
</evidence>
<proteinExistence type="predicted"/>
<accession>A0ABT1WZX2</accession>